<dbReference type="Pfam" id="PF01420">
    <property type="entry name" value="Methylase_S"/>
    <property type="match status" value="2"/>
</dbReference>
<evidence type="ECO:0000256" key="1">
    <source>
        <dbReference type="ARBA" id="ARBA00010923"/>
    </source>
</evidence>
<dbReference type="Proteomes" id="UP001204320">
    <property type="component" value="Unassembled WGS sequence"/>
</dbReference>
<name>A0ABT1Z5D8_9ACTN</name>
<dbReference type="GO" id="GO:0004519">
    <property type="term" value="F:endonuclease activity"/>
    <property type="evidence" value="ECO:0007669"/>
    <property type="project" value="UniProtKB-KW"/>
</dbReference>
<keyword evidence="3" id="KW-0238">DNA-binding</keyword>
<dbReference type="InterPro" id="IPR052021">
    <property type="entry name" value="Type-I_RS_S_subunit"/>
</dbReference>
<dbReference type="PANTHER" id="PTHR30408:SF13">
    <property type="entry name" value="TYPE I RESTRICTION ENZYME HINDI SPECIFICITY SUBUNIT"/>
    <property type="match status" value="1"/>
</dbReference>
<dbReference type="CDD" id="cd17273">
    <property type="entry name" value="RMtype1_S_EcoJA69PI-TRD1-CR1_like"/>
    <property type="match status" value="1"/>
</dbReference>
<keyword evidence="2" id="KW-0680">Restriction system</keyword>
<dbReference type="InterPro" id="IPR044946">
    <property type="entry name" value="Restrct_endonuc_typeI_TRD_sf"/>
</dbReference>
<feature type="domain" description="Type I restriction modification DNA specificity" evidence="4">
    <location>
        <begin position="77"/>
        <end position="189"/>
    </location>
</feature>
<sequence length="418" mass="46281">MECNDMVPIGKLIELSRSGGWGSESSFDGSARVAVIRGADFPSVQQGNYKGLPIRFEKKAKVESVELRAGDIVLENSGGTATRPTGRTVLITQTLIDSYDCPIIPASFCRLLRFSSSIDNTFAFYWLQEMYRAGRTWSYQNRSTGLSNFQFKVFSATEYIPVISAEEQQRIAYILAEVDKKIALNNRTNGYLEDLLLSRYDYLFNKDGIEPNGVISDIGEVVGGATPSKKKPEYYTQQGIGWITPRDLSNTTDKFIAHGADDITQLGYDSCSVRLMPAGTVLFSSRAPIGYVAIAADEVTTNQGFKSIVPNDDIGTAFIYCFLKQNKERIADAGSGTTFPEVSGRTMKSIELVIPDKDQCAEFSEWASPILEHQQMLEVENHKLKQLRDTLLPKLMSGEIDVSKVEVPTPPNSHLSGR</sequence>
<protein>
    <submittedName>
        <fullName evidence="5">Restriction endonuclease subunit S</fullName>
        <ecNumber evidence="5">3.1.21.-</ecNumber>
    </submittedName>
</protein>
<dbReference type="RefSeq" id="WP_258498256.1">
    <property type="nucleotide sequence ID" value="NZ_JANSKA010000001.1"/>
</dbReference>
<keyword evidence="6" id="KW-1185">Reference proteome</keyword>
<dbReference type="EMBL" id="JANSKA010000001">
    <property type="protein sequence ID" value="MCR9035425.1"/>
    <property type="molecule type" value="Genomic_DNA"/>
</dbReference>
<evidence type="ECO:0000259" key="4">
    <source>
        <dbReference type="Pfam" id="PF01420"/>
    </source>
</evidence>
<keyword evidence="5" id="KW-0255">Endonuclease</keyword>
<gene>
    <name evidence="5" type="ORF">NVS32_00430</name>
</gene>
<organism evidence="5 6">
    <name type="scientific">Tractidigestivibacter montrealensis</name>
    <dbReference type="NCBI Taxonomy" id="2972466"/>
    <lineage>
        <taxon>Bacteria</taxon>
        <taxon>Bacillati</taxon>
        <taxon>Actinomycetota</taxon>
        <taxon>Coriobacteriia</taxon>
        <taxon>Coriobacteriales</taxon>
        <taxon>Atopobiaceae</taxon>
        <taxon>Tractidigestivibacter</taxon>
    </lineage>
</organism>
<evidence type="ECO:0000256" key="2">
    <source>
        <dbReference type="ARBA" id="ARBA00022747"/>
    </source>
</evidence>
<dbReference type="PANTHER" id="PTHR30408">
    <property type="entry name" value="TYPE-1 RESTRICTION ENZYME ECOKI SPECIFICITY PROTEIN"/>
    <property type="match status" value="1"/>
</dbReference>
<accession>A0ABT1Z5D8</accession>
<dbReference type="InterPro" id="IPR000055">
    <property type="entry name" value="Restrct_endonuc_typeI_TRD"/>
</dbReference>
<comment type="similarity">
    <text evidence="1">Belongs to the type-I restriction system S methylase family.</text>
</comment>
<dbReference type="EC" id="3.1.21.-" evidence="5"/>
<dbReference type="GO" id="GO:0016787">
    <property type="term" value="F:hydrolase activity"/>
    <property type="evidence" value="ECO:0007669"/>
    <property type="project" value="UniProtKB-KW"/>
</dbReference>
<dbReference type="Gene3D" id="1.10.287.1120">
    <property type="entry name" value="Bipartite methylase S protein"/>
    <property type="match status" value="1"/>
</dbReference>
<dbReference type="Gene3D" id="3.90.220.20">
    <property type="entry name" value="DNA methylase specificity domains"/>
    <property type="match status" value="2"/>
</dbReference>
<proteinExistence type="inferred from homology"/>
<evidence type="ECO:0000313" key="5">
    <source>
        <dbReference type="EMBL" id="MCR9035425.1"/>
    </source>
</evidence>
<feature type="domain" description="Type I restriction modification DNA specificity" evidence="4">
    <location>
        <begin position="215"/>
        <end position="358"/>
    </location>
</feature>
<evidence type="ECO:0000313" key="6">
    <source>
        <dbReference type="Proteomes" id="UP001204320"/>
    </source>
</evidence>
<comment type="caution">
    <text evidence="5">The sequence shown here is derived from an EMBL/GenBank/DDBJ whole genome shotgun (WGS) entry which is preliminary data.</text>
</comment>
<keyword evidence="5" id="KW-0540">Nuclease</keyword>
<keyword evidence="5" id="KW-0378">Hydrolase</keyword>
<reference evidence="5 6" key="1">
    <citation type="submission" date="2022-08" db="EMBL/GenBank/DDBJ databases">
        <title>Tractidigestivibacter montrealensis type strain KD21.</title>
        <authorList>
            <person name="Diop K."/>
            <person name="Richard C."/>
            <person name="Routy B."/>
        </authorList>
    </citation>
    <scope>NUCLEOTIDE SEQUENCE [LARGE SCALE GENOMIC DNA]</scope>
    <source>
        <strain evidence="5 6">KD21</strain>
    </source>
</reference>
<evidence type="ECO:0000256" key="3">
    <source>
        <dbReference type="ARBA" id="ARBA00023125"/>
    </source>
</evidence>
<dbReference type="SUPFAM" id="SSF116734">
    <property type="entry name" value="DNA methylase specificity domain"/>
    <property type="match status" value="2"/>
</dbReference>